<keyword evidence="2" id="KW-1185">Reference proteome</keyword>
<evidence type="ECO:0000313" key="2">
    <source>
        <dbReference type="Proteomes" id="UP000265520"/>
    </source>
</evidence>
<dbReference type="Proteomes" id="UP000265520">
    <property type="component" value="Unassembled WGS sequence"/>
</dbReference>
<protein>
    <submittedName>
        <fullName evidence="1">Uncharacterized protein</fullName>
    </submittedName>
</protein>
<reference evidence="1 2" key="1">
    <citation type="journal article" date="2018" name="Front. Plant Sci.">
        <title>Red Clover (Trifolium pratense) and Zigzag Clover (T. medium) - A Picture of Genomic Similarities and Differences.</title>
        <authorList>
            <person name="Dluhosova J."/>
            <person name="Istvanek J."/>
            <person name="Nedelnik J."/>
            <person name="Repkova J."/>
        </authorList>
    </citation>
    <scope>NUCLEOTIDE SEQUENCE [LARGE SCALE GENOMIC DNA]</scope>
    <source>
        <strain evidence="2">cv. 10/8</strain>
        <tissue evidence="1">Leaf</tissue>
    </source>
</reference>
<feature type="non-terminal residue" evidence="1">
    <location>
        <position position="1"/>
    </location>
</feature>
<proteinExistence type="predicted"/>
<sequence>DSDSSSVVGAVRGGLGARRRRVPVWAVSIWTRRVVGLSRRGARAYVYI</sequence>
<comment type="caution">
    <text evidence="1">The sequence shown here is derived from an EMBL/GenBank/DDBJ whole genome shotgun (WGS) entry which is preliminary data.</text>
</comment>
<name>A0A392UXB2_9FABA</name>
<evidence type="ECO:0000313" key="1">
    <source>
        <dbReference type="EMBL" id="MCI79843.1"/>
    </source>
</evidence>
<organism evidence="1 2">
    <name type="scientific">Trifolium medium</name>
    <dbReference type="NCBI Taxonomy" id="97028"/>
    <lineage>
        <taxon>Eukaryota</taxon>
        <taxon>Viridiplantae</taxon>
        <taxon>Streptophyta</taxon>
        <taxon>Embryophyta</taxon>
        <taxon>Tracheophyta</taxon>
        <taxon>Spermatophyta</taxon>
        <taxon>Magnoliopsida</taxon>
        <taxon>eudicotyledons</taxon>
        <taxon>Gunneridae</taxon>
        <taxon>Pentapetalae</taxon>
        <taxon>rosids</taxon>
        <taxon>fabids</taxon>
        <taxon>Fabales</taxon>
        <taxon>Fabaceae</taxon>
        <taxon>Papilionoideae</taxon>
        <taxon>50 kb inversion clade</taxon>
        <taxon>NPAAA clade</taxon>
        <taxon>Hologalegina</taxon>
        <taxon>IRL clade</taxon>
        <taxon>Trifolieae</taxon>
        <taxon>Trifolium</taxon>
    </lineage>
</organism>
<dbReference type="EMBL" id="LXQA010982483">
    <property type="protein sequence ID" value="MCI79843.1"/>
    <property type="molecule type" value="Genomic_DNA"/>
</dbReference>
<accession>A0A392UXB2</accession>
<dbReference type="AlphaFoldDB" id="A0A392UXB2"/>